<proteinExistence type="predicted"/>
<evidence type="ECO:0000313" key="4">
    <source>
        <dbReference type="Proteomes" id="UP001595690"/>
    </source>
</evidence>
<evidence type="ECO:0000313" key="3">
    <source>
        <dbReference type="EMBL" id="MFC3895309.1"/>
    </source>
</evidence>
<keyword evidence="1" id="KW-0812">Transmembrane</keyword>
<dbReference type="Proteomes" id="UP001595690">
    <property type="component" value="Unassembled WGS sequence"/>
</dbReference>
<name>A0ABV8BZY1_9PSEU</name>
<evidence type="ECO:0000256" key="2">
    <source>
        <dbReference type="SAM" id="SignalP"/>
    </source>
</evidence>
<reference evidence="4" key="1">
    <citation type="journal article" date="2019" name="Int. J. Syst. Evol. Microbiol.">
        <title>The Global Catalogue of Microorganisms (GCM) 10K type strain sequencing project: providing services to taxonomists for standard genome sequencing and annotation.</title>
        <authorList>
            <consortium name="The Broad Institute Genomics Platform"/>
            <consortium name="The Broad Institute Genome Sequencing Center for Infectious Disease"/>
            <person name="Wu L."/>
            <person name="Ma J."/>
        </authorList>
    </citation>
    <scope>NUCLEOTIDE SEQUENCE [LARGE SCALE GENOMIC DNA]</scope>
    <source>
        <strain evidence="4">CGMCC 4.7405</strain>
    </source>
</reference>
<feature type="transmembrane region" description="Helical" evidence="1">
    <location>
        <begin position="293"/>
        <end position="316"/>
    </location>
</feature>
<sequence>MRALTILATAALALAPQPATAAPTTRTLEITTVPALPDARFVLDGQQLVPDERGVVRFTLPRNNDTHRLELTTPKLEQAGGSIDFVRWFGHGESDQGFTPVLTDLAMRHNRKLQAAFQSTKKVRYDFVDQARNPVPAQRITSLTLRSDSGQTHTLRGPAEVTLTALRPVQHGGTVVGKEVTYYLQSVVIDGANVVNAGEQRLVPNHTSAATFVVLLRSVRFQVRDLLFGKAMPAGVVLTYPNGRTENLDAGADGDLAVENLARGNYRVAVSAAGYSAPQELALSRGQYVDIRILSYVDMLIIVVATALVFAGLFLFGRRRVVRP</sequence>
<dbReference type="EMBL" id="JBHRZI010000023">
    <property type="protein sequence ID" value="MFC3895309.1"/>
    <property type="molecule type" value="Genomic_DNA"/>
</dbReference>
<evidence type="ECO:0000256" key="1">
    <source>
        <dbReference type="SAM" id="Phobius"/>
    </source>
</evidence>
<keyword evidence="1" id="KW-0472">Membrane</keyword>
<organism evidence="3 4">
    <name type="scientific">Lentzea rhizosphaerae</name>
    <dbReference type="NCBI Taxonomy" id="2041025"/>
    <lineage>
        <taxon>Bacteria</taxon>
        <taxon>Bacillati</taxon>
        <taxon>Actinomycetota</taxon>
        <taxon>Actinomycetes</taxon>
        <taxon>Pseudonocardiales</taxon>
        <taxon>Pseudonocardiaceae</taxon>
        <taxon>Lentzea</taxon>
    </lineage>
</organism>
<gene>
    <name evidence="3" type="ORF">ACFOWZ_27845</name>
</gene>
<feature type="chain" id="PRO_5046516648" description="Carboxypeptidase regulatory-like domain-containing protein" evidence="2">
    <location>
        <begin position="22"/>
        <end position="324"/>
    </location>
</feature>
<keyword evidence="1" id="KW-1133">Transmembrane helix</keyword>
<keyword evidence="4" id="KW-1185">Reference proteome</keyword>
<dbReference type="RefSeq" id="WP_382376856.1">
    <property type="nucleotide sequence ID" value="NZ_JBHRZI010000023.1"/>
</dbReference>
<accession>A0ABV8BZY1</accession>
<evidence type="ECO:0008006" key="5">
    <source>
        <dbReference type="Google" id="ProtNLM"/>
    </source>
</evidence>
<feature type="signal peptide" evidence="2">
    <location>
        <begin position="1"/>
        <end position="21"/>
    </location>
</feature>
<comment type="caution">
    <text evidence="3">The sequence shown here is derived from an EMBL/GenBank/DDBJ whole genome shotgun (WGS) entry which is preliminary data.</text>
</comment>
<keyword evidence="2" id="KW-0732">Signal</keyword>
<protein>
    <recommendedName>
        <fullName evidence="5">Carboxypeptidase regulatory-like domain-containing protein</fullName>
    </recommendedName>
</protein>